<evidence type="ECO:0008006" key="5">
    <source>
        <dbReference type="Google" id="ProtNLM"/>
    </source>
</evidence>
<accession>A0A9D3S0T5</accession>
<evidence type="ECO:0000256" key="1">
    <source>
        <dbReference type="SAM" id="Coils"/>
    </source>
</evidence>
<evidence type="ECO:0000256" key="2">
    <source>
        <dbReference type="SAM" id="MobiDB-lite"/>
    </source>
</evidence>
<comment type="caution">
    <text evidence="3">The sequence shown here is derived from an EMBL/GenBank/DDBJ whole genome shotgun (WGS) entry which is preliminary data.</text>
</comment>
<dbReference type="EMBL" id="JAFIRN010000004">
    <property type="protein sequence ID" value="KAG5850440.1"/>
    <property type="molecule type" value="Genomic_DNA"/>
</dbReference>
<name>A0A9D3S0T5_ANGAN</name>
<protein>
    <recommendedName>
        <fullName evidence="5">Coiled-coil domain-containing protein 106-like</fullName>
    </recommendedName>
</protein>
<feature type="region of interest" description="Disordered" evidence="2">
    <location>
        <begin position="172"/>
        <end position="250"/>
    </location>
</feature>
<dbReference type="InterPro" id="IPR031591">
    <property type="entry name" value="CCDC106"/>
</dbReference>
<dbReference type="Proteomes" id="UP001044222">
    <property type="component" value="Unassembled WGS sequence"/>
</dbReference>
<feature type="compositionally biased region" description="Polar residues" evidence="2">
    <location>
        <begin position="172"/>
        <end position="181"/>
    </location>
</feature>
<dbReference type="AlphaFoldDB" id="A0A9D3S0T5"/>
<keyword evidence="4" id="KW-1185">Reference proteome</keyword>
<feature type="region of interest" description="Disordered" evidence="2">
    <location>
        <begin position="1"/>
        <end position="48"/>
    </location>
</feature>
<feature type="coiled-coil region" evidence="1">
    <location>
        <begin position="130"/>
        <end position="171"/>
    </location>
</feature>
<sequence length="379" mass="42196">MVNAALHSKSRGALDAQRSAEAEQKAANCRLSGKNRGEQRPQEEMSSSLWLEEPTRFCPIIEIDSSSDMRKKASVSSQCWLKQENDPEAVKWETMTSGTASDVEQDNTLSSAVSTLSPAEGLPPRVMLTITKLQCLLESKQERISFLERQVEDLQQDRKFLRSQIENLTSLRSAAPTASTAEDSKPGKLLYSDSKPRKRSKVESSCSSFSSDSGSEESACTLTSVTSSDMKRKRHHRERRRGKKAKDYSRKRATGVQYVIHRYKQVLSAFNKKKSMSGAFRHYGIDRNTIANTAPIAELYLAAKETLHLVGLFHPREETLVKYAQKCAVLIESDESLSRKIERMKATGELLPITAKKSKSHSLLGGLQGDSCSNMDNVG</sequence>
<dbReference type="Pfam" id="PF15794">
    <property type="entry name" value="CCDC106"/>
    <property type="match status" value="1"/>
</dbReference>
<dbReference type="PANTHER" id="PTHR16477:SF5">
    <property type="entry name" value="COILED-COIL DOMAIN-CONTAINING PROTEIN 106-RELATED"/>
    <property type="match status" value="1"/>
</dbReference>
<proteinExistence type="predicted"/>
<organism evidence="3 4">
    <name type="scientific">Anguilla anguilla</name>
    <name type="common">European freshwater eel</name>
    <name type="synonym">Muraena anguilla</name>
    <dbReference type="NCBI Taxonomy" id="7936"/>
    <lineage>
        <taxon>Eukaryota</taxon>
        <taxon>Metazoa</taxon>
        <taxon>Chordata</taxon>
        <taxon>Craniata</taxon>
        <taxon>Vertebrata</taxon>
        <taxon>Euteleostomi</taxon>
        <taxon>Actinopterygii</taxon>
        <taxon>Neopterygii</taxon>
        <taxon>Teleostei</taxon>
        <taxon>Anguilliformes</taxon>
        <taxon>Anguillidae</taxon>
        <taxon>Anguilla</taxon>
    </lineage>
</organism>
<dbReference type="PANTHER" id="PTHR16477">
    <property type="entry name" value="COILED-COIL DOMAIN-CONTAINING PROTEIN 106"/>
    <property type="match status" value="1"/>
</dbReference>
<evidence type="ECO:0000313" key="4">
    <source>
        <dbReference type="Proteomes" id="UP001044222"/>
    </source>
</evidence>
<feature type="compositionally biased region" description="Basic residues" evidence="2">
    <location>
        <begin position="231"/>
        <end position="244"/>
    </location>
</feature>
<dbReference type="GO" id="GO:0005654">
    <property type="term" value="C:nucleoplasm"/>
    <property type="evidence" value="ECO:0007669"/>
    <property type="project" value="TreeGrafter"/>
</dbReference>
<evidence type="ECO:0000313" key="3">
    <source>
        <dbReference type="EMBL" id="KAG5850440.1"/>
    </source>
</evidence>
<gene>
    <name evidence="3" type="ORF">ANANG_G00082460</name>
</gene>
<keyword evidence="1" id="KW-0175">Coiled coil</keyword>
<feature type="compositionally biased region" description="Low complexity" evidence="2">
    <location>
        <begin position="203"/>
        <end position="218"/>
    </location>
</feature>
<reference evidence="3" key="1">
    <citation type="submission" date="2021-01" db="EMBL/GenBank/DDBJ databases">
        <title>A chromosome-scale assembly of European eel, Anguilla anguilla.</title>
        <authorList>
            <person name="Henkel C."/>
            <person name="Jong-Raadsen S.A."/>
            <person name="Dufour S."/>
            <person name="Weltzien F.-A."/>
            <person name="Palstra A.P."/>
            <person name="Pelster B."/>
            <person name="Spaink H.P."/>
            <person name="Van Den Thillart G.E."/>
            <person name="Jansen H."/>
            <person name="Zahm M."/>
            <person name="Klopp C."/>
            <person name="Cedric C."/>
            <person name="Louis A."/>
            <person name="Berthelot C."/>
            <person name="Parey E."/>
            <person name="Roest Crollius H."/>
            <person name="Montfort J."/>
            <person name="Robinson-Rechavi M."/>
            <person name="Bucao C."/>
            <person name="Bouchez O."/>
            <person name="Gislard M."/>
            <person name="Lluch J."/>
            <person name="Milhes M."/>
            <person name="Lampietro C."/>
            <person name="Lopez Roques C."/>
            <person name="Donnadieu C."/>
            <person name="Braasch I."/>
            <person name="Desvignes T."/>
            <person name="Postlethwait J."/>
            <person name="Bobe J."/>
            <person name="Guiguen Y."/>
            <person name="Dirks R."/>
        </authorList>
    </citation>
    <scope>NUCLEOTIDE SEQUENCE</scope>
    <source>
        <strain evidence="3">Tag_6206</strain>
        <tissue evidence="3">Liver</tissue>
    </source>
</reference>